<accession>A0A850PSH0</accession>
<evidence type="ECO:0000313" key="3">
    <source>
        <dbReference type="Proteomes" id="UP000570517"/>
    </source>
</evidence>
<comment type="caution">
    <text evidence="2">The sequence shown here is derived from an EMBL/GenBank/DDBJ whole genome shotgun (WGS) entry which is preliminary data.</text>
</comment>
<dbReference type="AlphaFoldDB" id="A0A850PSH0"/>
<evidence type="ECO:0000313" key="2">
    <source>
        <dbReference type="EMBL" id="NVN53259.1"/>
    </source>
</evidence>
<dbReference type="Proteomes" id="UP000570517">
    <property type="component" value="Unassembled WGS sequence"/>
</dbReference>
<feature type="signal peptide" evidence="1">
    <location>
        <begin position="1"/>
        <end position="22"/>
    </location>
</feature>
<dbReference type="RefSeq" id="WP_178361460.1">
    <property type="nucleotide sequence ID" value="NZ_JABFYL010000048.1"/>
</dbReference>
<keyword evidence="3" id="KW-1185">Reference proteome</keyword>
<sequence>MITVIRGLAAGTMLAAAAVALAAPAAAQPLEGMYSITVTNGAGIVENGAKEGAFVSPCGPDCSRFVTSGWSTDARLQGNTWSGVTTAGLILSFDKDSLAGTMVKGPQVVGVQLIKVG</sequence>
<reference evidence="2 3" key="1">
    <citation type="submission" date="2020-05" db="EMBL/GenBank/DDBJ databases">
        <title>Draft genome sequence of Mycobacterium hippocampi DL, isolated from European seabass, Dicentrarchus labrax, reared in fish farms.</title>
        <authorList>
            <person name="Stathopoulou P."/>
            <person name="Asimakis E."/>
            <person name="Tzokas K."/>
            <person name="Batargias C."/>
            <person name="Tsiamis G."/>
        </authorList>
    </citation>
    <scope>NUCLEOTIDE SEQUENCE [LARGE SCALE GENOMIC DNA]</scope>
    <source>
        <strain evidence="2 3">DL</strain>
    </source>
</reference>
<gene>
    <name evidence="2" type="ORF">HLY00_5231</name>
</gene>
<evidence type="ECO:0000256" key="1">
    <source>
        <dbReference type="SAM" id="SignalP"/>
    </source>
</evidence>
<dbReference type="EMBL" id="JABFYL010000048">
    <property type="protein sequence ID" value="NVN53259.1"/>
    <property type="molecule type" value="Genomic_DNA"/>
</dbReference>
<feature type="chain" id="PRO_5038744468" evidence="1">
    <location>
        <begin position="23"/>
        <end position="117"/>
    </location>
</feature>
<proteinExistence type="predicted"/>
<protein>
    <submittedName>
        <fullName evidence="2">Uncharacterized protein</fullName>
    </submittedName>
</protein>
<name>A0A850PSH0_9MYCO</name>
<keyword evidence="1" id="KW-0732">Signal</keyword>
<organism evidence="2 3">
    <name type="scientific">Mycolicibacterium hippocampi</name>
    <dbReference type="NCBI Taxonomy" id="659824"/>
    <lineage>
        <taxon>Bacteria</taxon>
        <taxon>Bacillati</taxon>
        <taxon>Actinomycetota</taxon>
        <taxon>Actinomycetes</taxon>
        <taxon>Mycobacteriales</taxon>
        <taxon>Mycobacteriaceae</taxon>
        <taxon>Mycolicibacterium</taxon>
    </lineage>
</organism>